<protein>
    <submittedName>
        <fullName evidence="5">Six-hairpin glycosidase</fullName>
    </submittedName>
</protein>
<keyword evidence="5" id="KW-0326">Glycosidase</keyword>
<feature type="domain" description="BT-1020-like N-terminal beta-propeller" evidence="4">
    <location>
        <begin position="28"/>
        <end position="261"/>
    </location>
</feature>
<keyword evidence="6" id="KW-1185">Reference proteome</keyword>
<evidence type="ECO:0000313" key="5">
    <source>
        <dbReference type="EMBL" id="PWG78167.1"/>
    </source>
</evidence>
<dbReference type="InterPro" id="IPR056425">
    <property type="entry name" value="Beta-prop_BT_1020"/>
</dbReference>
<feature type="chain" id="PRO_5015788197" evidence="1">
    <location>
        <begin position="27"/>
        <end position="617"/>
    </location>
</feature>
<dbReference type="SUPFAM" id="SSF50939">
    <property type="entry name" value="Sialidases"/>
    <property type="match status" value="1"/>
</dbReference>
<dbReference type="EMBL" id="QEAS01000032">
    <property type="protein sequence ID" value="PWG78167.1"/>
    <property type="molecule type" value="Genomic_DNA"/>
</dbReference>
<keyword evidence="5" id="KW-0378">Hydrolase</keyword>
<dbReference type="Pfam" id="PF13088">
    <property type="entry name" value="BNR_2"/>
    <property type="match status" value="1"/>
</dbReference>
<comment type="caution">
    <text evidence="5">The sequence shown here is derived from an EMBL/GenBank/DDBJ whole genome shotgun (WGS) entry which is preliminary data.</text>
</comment>
<evidence type="ECO:0000259" key="4">
    <source>
        <dbReference type="Pfam" id="PF24067"/>
    </source>
</evidence>
<evidence type="ECO:0000259" key="2">
    <source>
        <dbReference type="Pfam" id="PF13088"/>
    </source>
</evidence>
<evidence type="ECO:0000259" key="3">
    <source>
        <dbReference type="Pfam" id="PF22585"/>
    </source>
</evidence>
<dbReference type="GO" id="GO:0016798">
    <property type="term" value="F:hydrolase activity, acting on glycosyl bonds"/>
    <property type="evidence" value="ECO:0007669"/>
    <property type="project" value="UniProtKB-KW"/>
</dbReference>
<feature type="domain" description="BT-1020-like structural beta-sandwich" evidence="3">
    <location>
        <begin position="432"/>
        <end position="592"/>
    </location>
</feature>
<sequence length="617" mass="68794">MINKTNIKTTALAAVLLGTSFSGAVAQDTVKYTGNTLSSVDYHHGQLSPAVGVHNIQVFRANREHPELAGGTNWTYNHQPMLAYWNNTFYLEYLANPVGEHIPPGQTFLLTSKDGYNWSAPKVAFPVYRIPDGTVKEGYPGVAKDLDAVMHQRMGFFVSKNNRLLVLGYYGIAMDAKDDPNDGKGIGRVVREVYADGKFGPVYFIRNNASWKLKKGDFPFYTKSKDKGFIEACNELLANRLMVQQWVEEADRNDPLISLQRPVKAFSFYHLNDGRVVGLWKHALTSVSKDQGKTWEYSPLRAPGFVNSNAKIWGQRTSDGRYATVYNPSEYRWPLAVSTSDNGLEYKDLLLVNGEISPMRYGGNYKSYGPQYVRGIEEGNGNPPGKNMWVTYSMNKEDIWVAKVPVSITSKVGAQVNESFGDMPEGQELNFWNIYSPLWATAKIGKGSDGKKALVLTDKDPYDFAKAERVIPAMKKGTVEFSVTPAQNDKGLLHIEFLDEKGSAAIRLIFSADGELKTKAGYRDSGVSKYEAGKEYKVKVDFNTASRSYVISVNGQTKGTKIFFAPVHAIERIAFRTGEVRRFPDADTPTDQNFDLKNPGEPVAEASYAIKYFKTSL</sequence>
<keyword evidence="1" id="KW-0732">Signal</keyword>
<proteinExistence type="predicted"/>
<dbReference type="Proteomes" id="UP000245647">
    <property type="component" value="Unassembled WGS sequence"/>
</dbReference>
<accession>A0A2U2P9V9</accession>
<feature type="domain" description="Sialidase" evidence="2">
    <location>
        <begin position="282"/>
        <end position="352"/>
    </location>
</feature>
<gene>
    <name evidence="5" type="ORF">DDR33_23710</name>
</gene>
<evidence type="ECO:0000313" key="6">
    <source>
        <dbReference type="Proteomes" id="UP000245647"/>
    </source>
</evidence>
<dbReference type="InterPro" id="IPR036278">
    <property type="entry name" value="Sialidase_sf"/>
</dbReference>
<organism evidence="5 6">
    <name type="scientific">Pararcticibacter amylolyticus</name>
    <dbReference type="NCBI Taxonomy" id="2173175"/>
    <lineage>
        <taxon>Bacteria</taxon>
        <taxon>Pseudomonadati</taxon>
        <taxon>Bacteroidota</taxon>
        <taxon>Sphingobacteriia</taxon>
        <taxon>Sphingobacteriales</taxon>
        <taxon>Sphingobacteriaceae</taxon>
        <taxon>Pararcticibacter</taxon>
    </lineage>
</organism>
<dbReference type="OrthoDB" id="177453at2"/>
<dbReference type="Pfam" id="PF24067">
    <property type="entry name" value="Beta-prop_BT_1020"/>
    <property type="match status" value="1"/>
</dbReference>
<dbReference type="InterPro" id="IPR054490">
    <property type="entry name" value="BT_1020-like_b-sandwich_1"/>
</dbReference>
<dbReference type="InterPro" id="IPR011040">
    <property type="entry name" value="Sialidase"/>
</dbReference>
<dbReference type="RefSeq" id="WP_109418289.1">
    <property type="nucleotide sequence ID" value="NZ_QEAS01000032.1"/>
</dbReference>
<name>A0A2U2P9V9_9SPHI</name>
<reference evidence="5 6" key="1">
    <citation type="submission" date="2018-04" db="EMBL/GenBank/DDBJ databases">
        <title>Pedobacter chongqingensis sp. nov., isolated from a rottenly hemp rope.</title>
        <authorList>
            <person name="Cai Y."/>
        </authorList>
    </citation>
    <scope>NUCLEOTIDE SEQUENCE [LARGE SCALE GENOMIC DNA]</scope>
    <source>
        <strain evidence="5 6">FJ4-8</strain>
    </source>
</reference>
<dbReference type="Pfam" id="PF22585">
    <property type="entry name" value="Sialidase-like_CBM"/>
    <property type="match status" value="1"/>
</dbReference>
<dbReference type="AlphaFoldDB" id="A0A2U2P9V9"/>
<evidence type="ECO:0000256" key="1">
    <source>
        <dbReference type="SAM" id="SignalP"/>
    </source>
</evidence>
<feature type="signal peptide" evidence="1">
    <location>
        <begin position="1"/>
        <end position="26"/>
    </location>
</feature>